<feature type="modified residue" description="4-aspartylphosphate" evidence="6">
    <location>
        <position position="49"/>
    </location>
</feature>
<dbReference type="Gene3D" id="3.40.50.2300">
    <property type="match status" value="1"/>
</dbReference>
<dbReference type="InterPro" id="IPR001867">
    <property type="entry name" value="OmpR/PhoB-type_DNA-bd"/>
</dbReference>
<keyword evidence="3 7" id="KW-0238">DNA-binding</keyword>
<dbReference type="RefSeq" id="WP_378268830.1">
    <property type="nucleotide sequence ID" value="NZ_JBHUKR010000020.1"/>
</dbReference>
<dbReference type="Gene3D" id="1.10.10.10">
    <property type="entry name" value="Winged helix-like DNA-binding domain superfamily/Winged helix DNA-binding domain"/>
    <property type="match status" value="1"/>
</dbReference>
<evidence type="ECO:0000259" key="9">
    <source>
        <dbReference type="PROSITE" id="PS51755"/>
    </source>
</evidence>
<protein>
    <recommendedName>
        <fullName evidence="5">Sensory transduction protein RegX3</fullName>
    </recommendedName>
</protein>
<dbReference type="SMART" id="SM00862">
    <property type="entry name" value="Trans_reg_C"/>
    <property type="match status" value="1"/>
</dbReference>
<sequence length="234" mass="25310">MRVLLVEDDARVAAAMRAALARRGIAADWATTGREALAKAPGADVVLLDLGLPDMNGFDVCRAIRDSGDTAIIVVSAKGQVDDRILGLRSGADDYLVKPFNVDELVARVDAVLRRRTATQAPRPDRVRFEDIEIDLPRHEVCVDGAPIALSRKEFQLLAMIAAADGDVCPRERLIAEVWGETWPGANRTLDVHVATLRTKLDRPGLIVTVRGVGYRLAGRVVRATAADTEAGSR</sequence>
<feature type="DNA-binding region" description="OmpR/PhoB-type" evidence="7">
    <location>
        <begin position="124"/>
        <end position="219"/>
    </location>
</feature>
<dbReference type="InterPro" id="IPR011006">
    <property type="entry name" value="CheY-like_superfamily"/>
</dbReference>
<dbReference type="Pfam" id="PF00072">
    <property type="entry name" value="Response_reg"/>
    <property type="match status" value="1"/>
</dbReference>
<keyword evidence="2" id="KW-0805">Transcription regulation</keyword>
<dbReference type="SMART" id="SM00448">
    <property type="entry name" value="REC"/>
    <property type="match status" value="1"/>
</dbReference>
<evidence type="ECO:0000256" key="5">
    <source>
        <dbReference type="ARBA" id="ARBA00041201"/>
    </source>
</evidence>
<keyword evidence="11" id="KW-1185">Reference proteome</keyword>
<dbReference type="SUPFAM" id="SSF52172">
    <property type="entry name" value="CheY-like"/>
    <property type="match status" value="1"/>
</dbReference>
<accession>A0ABW5G2P9</accession>
<evidence type="ECO:0000256" key="6">
    <source>
        <dbReference type="PROSITE-ProRule" id="PRU00169"/>
    </source>
</evidence>
<evidence type="ECO:0000256" key="7">
    <source>
        <dbReference type="PROSITE-ProRule" id="PRU01091"/>
    </source>
</evidence>
<dbReference type="Pfam" id="PF00486">
    <property type="entry name" value="Trans_reg_C"/>
    <property type="match status" value="1"/>
</dbReference>
<dbReference type="Gene3D" id="6.10.250.690">
    <property type="match status" value="1"/>
</dbReference>
<keyword evidence="4" id="KW-0804">Transcription</keyword>
<evidence type="ECO:0000256" key="4">
    <source>
        <dbReference type="ARBA" id="ARBA00023163"/>
    </source>
</evidence>
<keyword evidence="1 6" id="KW-0597">Phosphoprotein</keyword>
<gene>
    <name evidence="10" type="ORF">ACFSXZ_30455</name>
</gene>
<dbReference type="PANTHER" id="PTHR48111">
    <property type="entry name" value="REGULATOR OF RPOS"/>
    <property type="match status" value="1"/>
</dbReference>
<dbReference type="PANTHER" id="PTHR48111:SF72">
    <property type="entry name" value="SENSORY TRANSDUCTION PROTEIN REGX3"/>
    <property type="match status" value="1"/>
</dbReference>
<name>A0ABW5G2P9_9PSEU</name>
<dbReference type="InterPro" id="IPR036388">
    <property type="entry name" value="WH-like_DNA-bd_sf"/>
</dbReference>
<dbReference type="PROSITE" id="PS51755">
    <property type="entry name" value="OMPR_PHOB"/>
    <property type="match status" value="1"/>
</dbReference>
<evidence type="ECO:0000259" key="8">
    <source>
        <dbReference type="PROSITE" id="PS50110"/>
    </source>
</evidence>
<evidence type="ECO:0000313" key="11">
    <source>
        <dbReference type="Proteomes" id="UP001597417"/>
    </source>
</evidence>
<dbReference type="EMBL" id="JBHUKR010000020">
    <property type="protein sequence ID" value="MFD2420659.1"/>
    <property type="molecule type" value="Genomic_DNA"/>
</dbReference>
<reference evidence="11" key="1">
    <citation type="journal article" date="2019" name="Int. J. Syst. Evol. Microbiol.">
        <title>The Global Catalogue of Microorganisms (GCM) 10K type strain sequencing project: providing services to taxonomists for standard genome sequencing and annotation.</title>
        <authorList>
            <consortium name="The Broad Institute Genomics Platform"/>
            <consortium name="The Broad Institute Genome Sequencing Center for Infectious Disease"/>
            <person name="Wu L."/>
            <person name="Ma J."/>
        </authorList>
    </citation>
    <scope>NUCLEOTIDE SEQUENCE [LARGE SCALE GENOMIC DNA]</scope>
    <source>
        <strain evidence="11">CGMCC 4.7645</strain>
    </source>
</reference>
<dbReference type="InterPro" id="IPR039420">
    <property type="entry name" value="WalR-like"/>
</dbReference>
<feature type="domain" description="OmpR/PhoB-type" evidence="9">
    <location>
        <begin position="124"/>
        <end position="219"/>
    </location>
</feature>
<evidence type="ECO:0000256" key="1">
    <source>
        <dbReference type="ARBA" id="ARBA00022553"/>
    </source>
</evidence>
<feature type="domain" description="Response regulatory" evidence="8">
    <location>
        <begin position="2"/>
        <end position="113"/>
    </location>
</feature>
<dbReference type="CDD" id="cd00383">
    <property type="entry name" value="trans_reg_C"/>
    <property type="match status" value="1"/>
</dbReference>
<dbReference type="Proteomes" id="UP001597417">
    <property type="component" value="Unassembled WGS sequence"/>
</dbReference>
<comment type="caution">
    <text evidence="10">The sequence shown here is derived from an EMBL/GenBank/DDBJ whole genome shotgun (WGS) entry which is preliminary data.</text>
</comment>
<evidence type="ECO:0000313" key="10">
    <source>
        <dbReference type="EMBL" id="MFD2420659.1"/>
    </source>
</evidence>
<evidence type="ECO:0000256" key="3">
    <source>
        <dbReference type="ARBA" id="ARBA00023125"/>
    </source>
</evidence>
<evidence type="ECO:0000256" key="2">
    <source>
        <dbReference type="ARBA" id="ARBA00023015"/>
    </source>
</evidence>
<dbReference type="InterPro" id="IPR001789">
    <property type="entry name" value="Sig_transdc_resp-reg_receiver"/>
</dbReference>
<organism evidence="10 11">
    <name type="scientific">Amycolatopsis pigmentata</name>
    <dbReference type="NCBI Taxonomy" id="450801"/>
    <lineage>
        <taxon>Bacteria</taxon>
        <taxon>Bacillati</taxon>
        <taxon>Actinomycetota</taxon>
        <taxon>Actinomycetes</taxon>
        <taxon>Pseudonocardiales</taxon>
        <taxon>Pseudonocardiaceae</taxon>
        <taxon>Amycolatopsis</taxon>
    </lineage>
</organism>
<proteinExistence type="predicted"/>
<dbReference type="PROSITE" id="PS50110">
    <property type="entry name" value="RESPONSE_REGULATORY"/>
    <property type="match status" value="1"/>
</dbReference>